<dbReference type="InterPro" id="IPR058922">
    <property type="entry name" value="WHD_DRP"/>
</dbReference>
<proteinExistence type="predicted"/>
<evidence type="ECO:0000313" key="5">
    <source>
        <dbReference type="EMBL" id="KAI0519479.1"/>
    </source>
</evidence>
<dbReference type="OrthoDB" id="692181at2759"/>
<protein>
    <recommendedName>
        <fullName evidence="7">NB-ARC domain-containing protein</fullName>
    </recommendedName>
</protein>
<reference evidence="5" key="1">
    <citation type="journal article" date="2022" name="Front. Genet.">
        <title>Chromosome-Scale Assembly of the Dendrobium nobile Genome Provides Insights Into the Molecular Mechanism of the Biosynthesis of the Medicinal Active Ingredient of Dendrobium.</title>
        <authorList>
            <person name="Xu Q."/>
            <person name="Niu S.-C."/>
            <person name="Li K.-L."/>
            <person name="Zheng P.-J."/>
            <person name="Zhang X.-J."/>
            <person name="Jia Y."/>
            <person name="Liu Y."/>
            <person name="Niu Y.-X."/>
            <person name="Yu L.-H."/>
            <person name="Chen D.-F."/>
            <person name="Zhang G.-Q."/>
        </authorList>
    </citation>
    <scope>NUCLEOTIDE SEQUENCE</scope>
    <source>
        <tissue evidence="5">Leaf</tissue>
    </source>
</reference>
<dbReference type="Proteomes" id="UP000829196">
    <property type="component" value="Unassembled WGS sequence"/>
</dbReference>
<evidence type="ECO:0000256" key="1">
    <source>
        <dbReference type="ARBA" id="ARBA00022737"/>
    </source>
</evidence>
<dbReference type="SMR" id="A0A8T3BSY0"/>
<dbReference type="Gene3D" id="3.80.10.10">
    <property type="entry name" value="Ribonuclease Inhibitor"/>
    <property type="match status" value="1"/>
</dbReference>
<evidence type="ECO:0000259" key="3">
    <source>
        <dbReference type="Pfam" id="PF23559"/>
    </source>
</evidence>
<evidence type="ECO:0000313" key="6">
    <source>
        <dbReference type="Proteomes" id="UP000829196"/>
    </source>
</evidence>
<feature type="domain" description="Disease resistance protein winged helix" evidence="3">
    <location>
        <begin position="109"/>
        <end position="178"/>
    </location>
</feature>
<feature type="domain" description="Disease resistance R13L4/SHOC-2-like LRR" evidence="4">
    <location>
        <begin position="258"/>
        <end position="569"/>
    </location>
</feature>
<dbReference type="GO" id="GO:0009626">
    <property type="term" value="P:plant-type hypersensitive response"/>
    <property type="evidence" value="ECO:0007669"/>
    <property type="project" value="UniProtKB-ARBA"/>
</dbReference>
<sequence length="602" mass="69713">MQFLSMEKSMKLFENRVFGSNKNCPERLKNVANDVVMKCGGLPLAIVAIAGVLASMPNLDDHQQWTNLLNNLPSVLETNSNLESMKQVLLLSYNHLPYLIKPCFLYLSIFPEDHLIKRKNLIQLWIAEGLVIDQYAMSAEVVAECYFNEIVSRSLILPSAVDWNGKMKSFQIHDVMLEVLVFKSMEENMVSIFGKQNRTTLRDGNAIRRLSLQVESMPIRCIPNDVNLSKVISLSNYYFQKITAPCLANDFLMIRGFLPRLKLLRVLVLESYVFFSSSDTIGFFRILSKLRHLRYLSLKGSELLCSEVIFNLTFSKYLSKLQNLVTLDIRVRTHIYDETIPKRLLLFDLYWKKNGLLRNLKDLQTLVGLKITNMKMAKEIGFLTQLRMLEIIIDTESSEIIRYLCVSLEKLSESLLSLSLYDIQQCLEPPENLNLDIKNFPHLLQSFKLRGRFKLPNWVSSLSNLAKLTFTINVKQLDNDLGVMKTLPNLRCLTLTGMFYMSIELLLFAEGGFRNLMMLQIYEMPELRSIEFQVECMPVLKKLVIKDCKKLTRIFDIEFLPILQEIQHQSVPKEIIEELQLNAEKHKTVPKLTTIEPKKNRW</sequence>
<dbReference type="Gene3D" id="1.10.10.10">
    <property type="entry name" value="Winged helix-like DNA-binding domain superfamily/Winged helix DNA-binding domain"/>
    <property type="match status" value="1"/>
</dbReference>
<keyword evidence="2" id="KW-0611">Plant defense</keyword>
<dbReference type="Gene3D" id="1.10.8.430">
    <property type="entry name" value="Helical domain of apoptotic protease-activating factors"/>
    <property type="match status" value="1"/>
</dbReference>
<dbReference type="InterPro" id="IPR036388">
    <property type="entry name" value="WH-like_DNA-bd_sf"/>
</dbReference>
<dbReference type="EMBL" id="JAGYWB010000006">
    <property type="protein sequence ID" value="KAI0519479.1"/>
    <property type="molecule type" value="Genomic_DNA"/>
</dbReference>
<dbReference type="SUPFAM" id="SSF52540">
    <property type="entry name" value="P-loop containing nucleoside triphosphate hydrolases"/>
    <property type="match status" value="1"/>
</dbReference>
<keyword evidence="1" id="KW-0677">Repeat</keyword>
<dbReference type="InterPro" id="IPR055414">
    <property type="entry name" value="LRR_R13L4/SHOC2-like"/>
</dbReference>
<name>A0A8T3BSY0_DENNO</name>
<accession>A0A8T3BSY0</accession>
<dbReference type="Pfam" id="PF23559">
    <property type="entry name" value="WHD_DRP"/>
    <property type="match status" value="1"/>
</dbReference>
<dbReference type="GO" id="GO:0043531">
    <property type="term" value="F:ADP binding"/>
    <property type="evidence" value="ECO:0007669"/>
    <property type="project" value="InterPro"/>
</dbReference>
<dbReference type="GO" id="GO:0002758">
    <property type="term" value="P:innate immune response-activating signaling pathway"/>
    <property type="evidence" value="ECO:0007669"/>
    <property type="project" value="UniProtKB-ARBA"/>
</dbReference>
<gene>
    <name evidence="5" type="ORF">KFK09_006927</name>
</gene>
<evidence type="ECO:0000259" key="4">
    <source>
        <dbReference type="Pfam" id="PF23598"/>
    </source>
</evidence>
<organism evidence="5 6">
    <name type="scientific">Dendrobium nobile</name>
    <name type="common">Orchid</name>
    <dbReference type="NCBI Taxonomy" id="94219"/>
    <lineage>
        <taxon>Eukaryota</taxon>
        <taxon>Viridiplantae</taxon>
        <taxon>Streptophyta</taxon>
        <taxon>Embryophyta</taxon>
        <taxon>Tracheophyta</taxon>
        <taxon>Spermatophyta</taxon>
        <taxon>Magnoliopsida</taxon>
        <taxon>Liliopsida</taxon>
        <taxon>Asparagales</taxon>
        <taxon>Orchidaceae</taxon>
        <taxon>Epidendroideae</taxon>
        <taxon>Malaxideae</taxon>
        <taxon>Dendrobiinae</taxon>
        <taxon>Dendrobium</taxon>
    </lineage>
</organism>
<dbReference type="SUPFAM" id="SSF52058">
    <property type="entry name" value="L domain-like"/>
    <property type="match status" value="1"/>
</dbReference>
<dbReference type="InterPro" id="IPR042197">
    <property type="entry name" value="Apaf_helical"/>
</dbReference>
<dbReference type="InterPro" id="IPR044974">
    <property type="entry name" value="Disease_R_plants"/>
</dbReference>
<evidence type="ECO:0000256" key="2">
    <source>
        <dbReference type="ARBA" id="ARBA00022821"/>
    </source>
</evidence>
<dbReference type="FunFam" id="1.10.10.10:FF:000322">
    <property type="entry name" value="Probable disease resistance protein At1g63360"/>
    <property type="match status" value="1"/>
</dbReference>
<comment type="caution">
    <text evidence="5">The sequence shown here is derived from an EMBL/GenBank/DDBJ whole genome shotgun (WGS) entry which is preliminary data.</text>
</comment>
<dbReference type="PANTHER" id="PTHR23155">
    <property type="entry name" value="DISEASE RESISTANCE PROTEIN RP"/>
    <property type="match status" value="1"/>
</dbReference>
<keyword evidence="6" id="KW-1185">Reference proteome</keyword>
<dbReference type="InterPro" id="IPR027417">
    <property type="entry name" value="P-loop_NTPase"/>
</dbReference>
<dbReference type="GO" id="GO:0042742">
    <property type="term" value="P:defense response to bacterium"/>
    <property type="evidence" value="ECO:0007669"/>
    <property type="project" value="UniProtKB-ARBA"/>
</dbReference>
<evidence type="ECO:0008006" key="7">
    <source>
        <dbReference type="Google" id="ProtNLM"/>
    </source>
</evidence>
<dbReference type="InterPro" id="IPR032675">
    <property type="entry name" value="LRR_dom_sf"/>
</dbReference>
<dbReference type="PANTHER" id="PTHR23155:SF1205">
    <property type="entry name" value="DISEASE RESISTANCE PROTEIN RPM1"/>
    <property type="match status" value="1"/>
</dbReference>
<dbReference type="AlphaFoldDB" id="A0A8T3BSY0"/>
<dbReference type="Pfam" id="PF23598">
    <property type="entry name" value="LRR_14"/>
    <property type="match status" value="1"/>
</dbReference>